<gene>
    <name evidence="2" type="ORF">SAMN05880501_1237</name>
</gene>
<reference evidence="3" key="1">
    <citation type="submission" date="2017-08" db="EMBL/GenBank/DDBJ databases">
        <authorList>
            <person name="Varghese N."/>
            <person name="Submissions S."/>
        </authorList>
    </citation>
    <scope>NUCLEOTIDE SEQUENCE [LARGE SCALE GENOMIC DNA]</scope>
    <source>
        <strain evidence="3">JC22</strain>
    </source>
</reference>
<evidence type="ECO:0000256" key="1">
    <source>
        <dbReference type="SAM" id="Phobius"/>
    </source>
</evidence>
<proteinExistence type="predicted"/>
<dbReference type="AlphaFoldDB" id="A0A285TTU2"/>
<dbReference type="Proteomes" id="UP000219636">
    <property type="component" value="Unassembled WGS sequence"/>
</dbReference>
<evidence type="ECO:0000313" key="2">
    <source>
        <dbReference type="EMBL" id="SOC27533.1"/>
    </source>
</evidence>
<keyword evidence="1" id="KW-1133">Transmembrane helix</keyword>
<name>A0A285TTU2_9BACL</name>
<sequence>MEIFLFGIIGFIILFLTITYAVRYGIDTSRQVKSLKSELKEIKKQIKELEKK</sequence>
<evidence type="ECO:0000313" key="3">
    <source>
        <dbReference type="Proteomes" id="UP000219636"/>
    </source>
</evidence>
<protein>
    <submittedName>
        <fullName evidence="2">Uncharacterized protein DUF1049</fullName>
    </submittedName>
</protein>
<accession>A0A285TTU2</accession>
<organism evidence="2 3">
    <name type="scientific">Ureibacillus xyleni</name>
    <dbReference type="NCBI Taxonomy" id="614648"/>
    <lineage>
        <taxon>Bacteria</taxon>
        <taxon>Bacillati</taxon>
        <taxon>Bacillota</taxon>
        <taxon>Bacilli</taxon>
        <taxon>Bacillales</taxon>
        <taxon>Caryophanaceae</taxon>
        <taxon>Ureibacillus</taxon>
    </lineage>
</organism>
<dbReference type="EMBL" id="OBMQ01000023">
    <property type="protein sequence ID" value="SOC27533.1"/>
    <property type="molecule type" value="Genomic_DNA"/>
</dbReference>
<keyword evidence="1" id="KW-0472">Membrane</keyword>
<keyword evidence="3" id="KW-1185">Reference proteome</keyword>
<keyword evidence="1" id="KW-0812">Transmembrane</keyword>
<feature type="transmembrane region" description="Helical" evidence="1">
    <location>
        <begin position="6"/>
        <end position="26"/>
    </location>
</feature>